<accession>D3BRI3</accession>
<dbReference type="AlphaFoldDB" id="D3BRI3"/>
<dbReference type="GeneID" id="31366063"/>
<dbReference type="Proteomes" id="UP000001396">
    <property type="component" value="Unassembled WGS sequence"/>
</dbReference>
<evidence type="ECO:0000313" key="2">
    <source>
        <dbReference type="Proteomes" id="UP000001396"/>
    </source>
</evidence>
<comment type="caution">
    <text evidence="1">The sequence shown here is derived from an EMBL/GenBank/DDBJ whole genome shotgun (WGS) entry which is preliminary data.</text>
</comment>
<dbReference type="EMBL" id="ADBJ01000050">
    <property type="protein sequence ID" value="EFA76015.1"/>
    <property type="molecule type" value="Genomic_DNA"/>
</dbReference>
<keyword evidence="2" id="KW-1185">Reference proteome</keyword>
<name>D3BRI3_HETP5</name>
<organism evidence="1 2">
    <name type="scientific">Heterostelium pallidum (strain ATCC 26659 / Pp 5 / PN500)</name>
    <name type="common">Cellular slime mold</name>
    <name type="synonym">Polysphondylium pallidum</name>
    <dbReference type="NCBI Taxonomy" id="670386"/>
    <lineage>
        <taxon>Eukaryota</taxon>
        <taxon>Amoebozoa</taxon>
        <taxon>Evosea</taxon>
        <taxon>Eumycetozoa</taxon>
        <taxon>Dictyostelia</taxon>
        <taxon>Acytosteliales</taxon>
        <taxon>Acytosteliaceae</taxon>
        <taxon>Heterostelium</taxon>
    </lineage>
</organism>
<evidence type="ECO:0000313" key="1">
    <source>
        <dbReference type="EMBL" id="EFA76015.1"/>
    </source>
</evidence>
<sequence length="118" mass="13663">MCLIDSISNKKFAVYYSRRVTSNEEVQERLNRLRENFGNSIDNSENDNELSKEIQARMNSLRSKAPSVHDLETNVDDLYTTRRVNDQPQSHNTIEINGRTVATSIPRDQIEIVRSSDY</sequence>
<dbReference type="OMA" id="MCLIDSI"/>
<gene>
    <name evidence="1" type="ORF">PPL_10594</name>
</gene>
<dbReference type="RefSeq" id="XP_020428149.1">
    <property type="nucleotide sequence ID" value="XM_020581362.1"/>
</dbReference>
<dbReference type="InParanoid" id="D3BRI3"/>
<reference evidence="1 2" key="1">
    <citation type="journal article" date="2011" name="Genome Res.">
        <title>Phylogeny-wide analysis of social amoeba genomes highlights ancient origins for complex intercellular communication.</title>
        <authorList>
            <person name="Heidel A.J."/>
            <person name="Lawal H.M."/>
            <person name="Felder M."/>
            <person name="Schilde C."/>
            <person name="Helps N.R."/>
            <person name="Tunggal B."/>
            <person name="Rivero F."/>
            <person name="John U."/>
            <person name="Schleicher M."/>
            <person name="Eichinger L."/>
            <person name="Platzer M."/>
            <person name="Noegel A.A."/>
            <person name="Schaap P."/>
            <person name="Gloeckner G."/>
        </authorList>
    </citation>
    <scope>NUCLEOTIDE SEQUENCE [LARGE SCALE GENOMIC DNA]</scope>
    <source>
        <strain evidence="2">ATCC 26659 / Pp 5 / PN500</strain>
    </source>
</reference>
<proteinExistence type="predicted"/>
<dbReference type="FunCoup" id="D3BRI3">
    <property type="interactions" value="805"/>
</dbReference>
<protein>
    <submittedName>
        <fullName evidence="1">Uncharacterized protein</fullName>
    </submittedName>
</protein>